<organism evidence="2 3">
    <name type="scientific">Armillaria ostoyae</name>
    <name type="common">Armillaria root rot fungus</name>
    <dbReference type="NCBI Taxonomy" id="47428"/>
    <lineage>
        <taxon>Eukaryota</taxon>
        <taxon>Fungi</taxon>
        <taxon>Dikarya</taxon>
        <taxon>Basidiomycota</taxon>
        <taxon>Agaricomycotina</taxon>
        <taxon>Agaricomycetes</taxon>
        <taxon>Agaricomycetidae</taxon>
        <taxon>Agaricales</taxon>
        <taxon>Marasmiineae</taxon>
        <taxon>Physalacriaceae</taxon>
        <taxon>Armillaria</taxon>
    </lineage>
</organism>
<feature type="chain" id="PRO_5012650910" evidence="1">
    <location>
        <begin position="20"/>
        <end position="136"/>
    </location>
</feature>
<dbReference type="STRING" id="47428.A0A284QT10"/>
<accession>A0A284QT10</accession>
<protein>
    <submittedName>
        <fullName evidence="2">Uncharacterized protein</fullName>
    </submittedName>
</protein>
<evidence type="ECO:0000313" key="3">
    <source>
        <dbReference type="Proteomes" id="UP000219338"/>
    </source>
</evidence>
<dbReference type="OrthoDB" id="10589717at2759"/>
<dbReference type="Proteomes" id="UP000219338">
    <property type="component" value="Unassembled WGS sequence"/>
</dbReference>
<feature type="signal peptide" evidence="1">
    <location>
        <begin position="1"/>
        <end position="19"/>
    </location>
</feature>
<gene>
    <name evidence="2" type="ORF">ARMOST_02926</name>
</gene>
<proteinExistence type="predicted"/>
<dbReference type="EMBL" id="FUEG01000002">
    <property type="protein sequence ID" value="SJK99618.1"/>
    <property type="molecule type" value="Genomic_DNA"/>
</dbReference>
<keyword evidence="1" id="KW-0732">Signal</keyword>
<evidence type="ECO:0000256" key="1">
    <source>
        <dbReference type="SAM" id="SignalP"/>
    </source>
</evidence>
<reference evidence="3" key="1">
    <citation type="journal article" date="2017" name="Nat. Ecol. Evol.">
        <title>Genome expansion and lineage-specific genetic innovations in the forest pathogenic fungi Armillaria.</title>
        <authorList>
            <person name="Sipos G."/>
            <person name="Prasanna A.N."/>
            <person name="Walter M.C."/>
            <person name="O'Connor E."/>
            <person name="Balint B."/>
            <person name="Krizsan K."/>
            <person name="Kiss B."/>
            <person name="Hess J."/>
            <person name="Varga T."/>
            <person name="Slot J."/>
            <person name="Riley R."/>
            <person name="Boka B."/>
            <person name="Rigling D."/>
            <person name="Barry K."/>
            <person name="Lee J."/>
            <person name="Mihaltcheva S."/>
            <person name="LaButti K."/>
            <person name="Lipzen A."/>
            <person name="Waldron R."/>
            <person name="Moloney N.M."/>
            <person name="Sperisen C."/>
            <person name="Kredics L."/>
            <person name="Vagvoelgyi C."/>
            <person name="Patrignani A."/>
            <person name="Fitzpatrick D."/>
            <person name="Nagy I."/>
            <person name="Doyle S."/>
            <person name="Anderson J.B."/>
            <person name="Grigoriev I.V."/>
            <person name="Gueldener U."/>
            <person name="Muensterkoetter M."/>
            <person name="Nagy L.G."/>
        </authorList>
    </citation>
    <scope>NUCLEOTIDE SEQUENCE [LARGE SCALE GENOMIC DNA]</scope>
    <source>
        <strain evidence="3">C18/9</strain>
    </source>
</reference>
<dbReference type="AlphaFoldDB" id="A0A284QT10"/>
<evidence type="ECO:0000313" key="2">
    <source>
        <dbReference type="EMBL" id="SJK99618.1"/>
    </source>
</evidence>
<name>A0A284QT10_ARMOS</name>
<keyword evidence="3" id="KW-1185">Reference proteome</keyword>
<sequence length="136" mass="15101">MVLILKLLVLLGDRGIGDGGHREYTTRLARAFMMVVTSLRGCAIYLSYSLPPTAIMHDDLFVTLDYYGFSQFICMSQHLLNTSVLILPPQYPIPAAAIFSDNSTIEAKHKVHVSEVFPIIDHSTGPLRQTISKGNH</sequence>